<dbReference type="PANTHER" id="PTHR43313:SF12">
    <property type="entry name" value="RETINOL DEHYDROGENASE 5"/>
    <property type="match status" value="1"/>
</dbReference>
<evidence type="ECO:0000313" key="5">
    <source>
        <dbReference type="Ensembl" id="ENSMALP00000016340.1"/>
    </source>
</evidence>
<evidence type="ECO:0000256" key="1">
    <source>
        <dbReference type="ARBA" id="ARBA00006484"/>
    </source>
</evidence>
<keyword evidence="2" id="KW-0560">Oxidoreductase</keyword>
<dbReference type="GO" id="GO:0004745">
    <property type="term" value="F:all-trans-retinol dehydrogenase (NAD+) activity"/>
    <property type="evidence" value="ECO:0007669"/>
    <property type="project" value="TreeGrafter"/>
</dbReference>
<dbReference type="CTD" id="5959"/>
<keyword evidence="4" id="KW-0812">Transmembrane</keyword>
<dbReference type="Pfam" id="PF00106">
    <property type="entry name" value="adh_short"/>
    <property type="match status" value="1"/>
</dbReference>
<dbReference type="PRINTS" id="PR00081">
    <property type="entry name" value="GDHRDH"/>
</dbReference>
<evidence type="ECO:0008006" key="7">
    <source>
        <dbReference type="Google" id="ProtNLM"/>
    </source>
</evidence>
<keyword evidence="4" id="KW-0472">Membrane</keyword>
<keyword evidence="4" id="KW-1133">Transmembrane helix</keyword>
<name>A0A3Q3JHY5_MONAL</name>
<dbReference type="InterPro" id="IPR020904">
    <property type="entry name" value="Sc_DH/Rdtase_CS"/>
</dbReference>
<dbReference type="GO" id="GO:0001523">
    <property type="term" value="P:retinoid metabolic process"/>
    <property type="evidence" value="ECO:0007669"/>
    <property type="project" value="TreeGrafter"/>
</dbReference>
<dbReference type="GO" id="GO:0008202">
    <property type="term" value="P:steroid metabolic process"/>
    <property type="evidence" value="ECO:0007669"/>
    <property type="project" value="TreeGrafter"/>
</dbReference>
<comment type="similarity">
    <text evidence="1 3">Belongs to the short-chain dehydrogenases/reductases (SDR) family.</text>
</comment>
<dbReference type="FunFam" id="3.40.50.720:FF:000074">
    <property type="entry name" value="Retinol dehydrogenase type 1"/>
    <property type="match status" value="1"/>
</dbReference>
<dbReference type="PROSITE" id="PS00061">
    <property type="entry name" value="ADH_SHORT"/>
    <property type="match status" value="1"/>
</dbReference>
<dbReference type="Gene3D" id="3.40.50.720">
    <property type="entry name" value="NAD(P)-binding Rossmann-like Domain"/>
    <property type="match status" value="1"/>
</dbReference>
<dbReference type="RefSeq" id="XP_020472659.1">
    <property type="nucleotide sequence ID" value="XM_020617003.1"/>
</dbReference>
<dbReference type="RefSeq" id="XP_020472730.1">
    <property type="nucleotide sequence ID" value="XM_020617074.1"/>
</dbReference>
<dbReference type="InterPro" id="IPR036291">
    <property type="entry name" value="NAD(P)-bd_dom_sf"/>
</dbReference>
<evidence type="ECO:0000313" key="6">
    <source>
        <dbReference type="Proteomes" id="UP000261600"/>
    </source>
</evidence>
<reference evidence="5" key="1">
    <citation type="submission" date="2025-08" db="UniProtKB">
        <authorList>
            <consortium name="Ensembl"/>
        </authorList>
    </citation>
    <scope>IDENTIFICATION</scope>
</reference>
<evidence type="ECO:0000256" key="2">
    <source>
        <dbReference type="ARBA" id="ARBA00023002"/>
    </source>
</evidence>
<dbReference type="STRING" id="43700.ENSMALP00000016340"/>
<proteinExistence type="inferred from homology"/>
<keyword evidence="6" id="KW-1185">Reference proteome</keyword>
<organism evidence="5 6">
    <name type="scientific">Monopterus albus</name>
    <name type="common">Swamp eel</name>
    <dbReference type="NCBI Taxonomy" id="43700"/>
    <lineage>
        <taxon>Eukaryota</taxon>
        <taxon>Metazoa</taxon>
        <taxon>Chordata</taxon>
        <taxon>Craniata</taxon>
        <taxon>Vertebrata</taxon>
        <taxon>Euteleostomi</taxon>
        <taxon>Actinopterygii</taxon>
        <taxon>Neopterygii</taxon>
        <taxon>Teleostei</taxon>
        <taxon>Neoteleostei</taxon>
        <taxon>Acanthomorphata</taxon>
        <taxon>Anabantaria</taxon>
        <taxon>Synbranchiformes</taxon>
        <taxon>Synbranchidae</taxon>
        <taxon>Monopterus</taxon>
    </lineage>
</organism>
<dbReference type="GeneID" id="109969798"/>
<dbReference type="PRINTS" id="PR00080">
    <property type="entry name" value="SDRFAMILY"/>
</dbReference>
<evidence type="ECO:0000256" key="4">
    <source>
        <dbReference type="SAM" id="Phobius"/>
    </source>
</evidence>
<dbReference type="OrthoDB" id="5296at2759"/>
<dbReference type="AlphaFoldDB" id="A0A3Q3JHY5"/>
<sequence>MDMQFAYHLLWENVWLYITGTFVVLWIIVWLYRDSLEIDKVTDKYVFVTGCDTGFGNLLCKKLDRKGFHVLAGCFTEKGADDLKRVTGPHLKTVLLDVTSQHSIQKAMEWTKKEVGDMGLWGIVNNAGRALPMGPSEWMKVEDFHSIMKVNVDGVIAMTMTFLPLIKKARGRIVNVASVLGRVAANGGGYCISKFAVECFSDCLRRDISYFGIKVCIIEPGFFKTALTNLEAIEREMNRLWSQLSPEVQASYGEKYLEKFLKIQHLAMKFICDPDITKVTNCMEHALTAAYPRTRYSAGWDAKLVWIPLSYMPSCVVDIGLKLLLPRPLKSI</sequence>
<accession>A0A3Q3JHY5</accession>
<dbReference type="SUPFAM" id="SSF51735">
    <property type="entry name" value="NAD(P)-binding Rossmann-fold domains"/>
    <property type="match status" value="1"/>
</dbReference>
<evidence type="ECO:0000256" key="3">
    <source>
        <dbReference type="RuleBase" id="RU000363"/>
    </source>
</evidence>
<dbReference type="Proteomes" id="UP000261600">
    <property type="component" value="Unplaced"/>
</dbReference>
<dbReference type="InterPro" id="IPR002347">
    <property type="entry name" value="SDR_fam"/>
</dbReference>
<reference evidence="5" key="2">
    <citation type="submission" date="2025-09" db="UniProtKB">
        <authorList>
            <consortium name="Ensembl"/>
        </authorList>
    </citation>
    <scope>IDENTIFICATION</scope>
</reference>
<feature type="transmembrane region" description="Helical" evidence="4">
    <location>
        <begin position="14"/>
        <end position="32"/>
    </location>
</feature>
<dbReference type="KEGG" id="malb:109969798"/>
<dbReference type="PANTHER" id="PTHR43313">
    <property type="entry name" value="SHORT-CHAIN DEHYDROGENASE/REDUCTASE FAMILY 9C"/>
    <property type="match status" value="1"/>
</dbReference>
<protein>
    <recommendedName>
        <fullName evidence="7">Retinol dehydrogenase 5 (11-cis/9-cis)</fullName>
    </recommendedName>
</protein>
<dbReference type="Ensembl" id="ENSMALT00000016670.1">
    <property type="protein sequence ID" value="ENSMALP00000016340.1"/>
    <property type="gene ID" value="ENSMALG00000011467.1"/>
</dbReference>